<evidence type="ECO:0000313" key="3">
    <source>
        <dbReference type="EMBL" id="MDN4175329.1"/>
    </source>
</evidence>
<dbReference type="RefSeq" id="WP_300954574.1">
    <property type="nucleotide sequence ID" value="NZ_JAUHJQ010000012.1"/>
</dbReference>
<keyword evidence="3" id="KW-0407">Ion channel</keyword>
<keyword evidence="1" id="KW-1133">Transmembrane helix</keyword>
<keyword evidence="4" id="KW-1185">Reference proteome</keyword>
<keyword evidence="3" id="KW-0813">Transport</keyword>
<keyword evidence="3" id="KW-0406">Ion transport</keyword>
<dbReference type="GO" id="GO:0034220">
    <property type="term" value="P:monoatomic ion transmembrane transport"/>
    <property type="evidence" value="ECO:0007669"/>
    <property type="project" value="UniProtKB-KW"/>
</dbReference>
<proteinExistence type="predicted"/>
<feature type="transmembrane region" description="Helical" evidence="1">
    <location>
        <begin position="92"/>
        <end position="115"/>
    </location>
</feature>
<dbReference type="SUPFAM" id="SSF81324">
    <property type="entry name" value="Voltage-gated potassium channels"/>
    <property type="match status" value="1"/>
</dbReference>
<dbReference type="Pfam" id="PF07885">
    <property type="entry name" value="Ion_trans_2"/>
    <property type="match status" value="1"/>
</dbReference>
<reference evidence="3" key="1">
    <citation type="submission" date="2023-06" db="EMBL/GenBank/DDBJ databases">
        <title>Draft genome sequence of Nocardioides sp. SOB77.</title>
        <authorList>
            <person name="Zhang G."/>
        </authorList>
    </citation>
    <scope>NUCLEOTIDE SEQUENCE</scope>
    <source>
        <strain evidence="3">SOB77</strain>
    </source>
</reference>
<keyword evidence="1" id="KW-0812">Transmembrane</keyword>
<feature type="domain" description="Potassium channel" evidence="2">
    <location>
        <begin position="150"/>
        <end position="218"/>
    </location>
</feature>
<keyword evidence="1" id="KW-0472">Membrane</keyword>
<dbReference type="Proteomes" id="UP001168620">
    <property type="component" value="Unassembled WGS sequence"/>
</dbReference>
<evidence type="ECO:0000256" key="1">
    <source>
        <dbReference type="SAM" id="Phobius"/>
    </source>
</evidence>
<dbReference type="Gene3D" id="1.10.287.70">
    <property type="match status" value="1"/>
</dbReference>
<feature type="transmembrane region" description="Helical" evidence="1">
    <location>
        <begin position="66"/>
        <end position="86"/>
    </location>
</feature>
<feature type="transmembrane region" description="Helical" evidence="1">
    <location>
        <begin position="127"/>
        <end position="146"/>
    </location>
</feature>
<comment type="caution">
    <text evidence="3">The sequence shown here is derived from an EMBL/GenBank/DDBJ whole genome shotgun (WGS) entry which is preliminary data.</text>
</comment>
<evidence type="ECO:0000259" key="2">
    <source>
        <dbReference type="Pfam" id="PF07885"/>
    </source>
</evidence>
<dbReference type="EMBL" id="JAUHJQ010000012">
    <property type="protein sequence ID" value="MDN4175329.1"/>
    <property type="molecule type" value="Genomic_DNA"/>
</dbReference>
<sequence length="236" mass="25328">MTAAEHQRVHGVLGRHPSAVLLGVQLVAVLAYPFLQGSAVGRAFIGVAQIAVVTIAVWAVRRTPALSWSAALLGAPAVVFTVLEALSPDTDWIVLVSALLHAPFYFYVSYAMIRYLFHDDRVTTDELYATGAAFTVVAWGFAYLYAATQVLVDGAFIGTTSGDDRSWFELLYLSFSVLTSVGLSDVVPVEPHARSLVMVEMVAGVLYVALVVARLVGLIVSRQAAADLRAGDRSQD</sequence>
<name>A0ABT8FLB9_9ACTN</name>
<feature type="transmembrane region" description="Helical" evidence="1">
    <location>
        <begin position="40"/>
        <end position="59"/>
    </location>
</feature>
<accession>A0ABT8FLB9</accession>
<feature type="transmembrane region" description="Helical" evidence="1">
    <location>
        <begin position="196"/>
        <end position="220"/>
    </location>
</feature>
<feature type="transmembrane region" description="Helical" evidence="1">
    <location>
        <begin position="12"/>
        <end position="34"/>
    </location>
</feature>
<protein>
    <submittedName>
        <fullName evidence="3">Potassium channel family protein</fullName>
    </submittedName>
</protein>
<organism evidence="3 4">
    <name type="scientific">Nocardioides oceani</name>
    <dbReference type="NCBI Taxonomy" id="3058369"/>
    <lineage>
        <taxon>Bacteria</taxon>
        <taxon>Bacillati</taxon>
        <taxon>Actinomycetota</taxon>
        <taxon>Actinomycetes</taxon>
        <taxon>Propionibacteriales</taxon>
        <taxon>Nocardioidaceae</taxon>
        <taxon>Nocardioides</taxon>
    </lineage>
</organism>
<evidence type="ECO:0000313" key="4">
    <source>
        <dbReference type="Proteomes" id="UP001168620"/>
    </source>
</evidence>
<gene>
    <name evidence="3" type="ORF">QWY28_20355</name>
</gene>
<dbReference type="InterPro" id="IPR013099">
    <property type="entry name" value="K_chnl_dom"/>
</dbReference>